<dbReference type="InterPro" id="IPR058852">
    <property type="entry name" value="HTH_77"/>
</dbReference>
<organism evidence="4 5">
    <name type="scientific">Bradyrhizobium lablabi</name>
    <dbReference type="NCBI Taxonomy" id="722472"/>
    <lineage>
        <taxon>Bacteria</taxon>
        <taxon>Pseudomonadati</taxon>
        <taxon>Pseudomonadota</taxon>
        <taxon>Alphaproteobacteria</taxon>
        <taxon>Hyphomicrobiales</taxon>
        <taxon>Nitrobacteraceae</taxon>
        <taxon>Bradyrhizobium</taxon>
    </lineage>
</organism>
<accession>A0A1M7CK29</accession>
<dbReference type="PRINTS" id="PR00364">
    <property type="entry name" value="DISEASERSIST"/>
</dbReference>
<dbReference type="Proteomes" id="UP000183208">
    <property type="component" value="Unassembled WGS sequence"/>
</dbReference>
<keyword evidence="1 2" id="KW-0238">DNA-binding</keyword>
<dbReference type="Gene3D" id="3.40.50.300">
    <property type="entry name" value="P-loop containing nucleotide triphosphate hydrolases"/>
    <property type="match status" value="1"/>
</dbReference>
<feature type="DNA-binding region" description="OmpR/PhoB-type" evidence="2">
    <location>
        <begin position="35"/>
        <end position="133"/>
    </location>
</feature>
<dbReference type="SUPFAM" id="SSF52540">
    <property type="entry name" value="P-loop containing nucleoside triphosphate hydrolases"/>
    <property type="match status" value="1"/>
</dbReference>
<dbReference type="InterPro" id="IPR002182">
    <property type="entry name" value="NB-ARC"/>
</dbReference>
<dbReference type="Pfam" id="PF25872">
    <property type="entry name" value="HTH_77"/>
    <property type="match status" value="1"/>
</dbReference>
<sequence length="972" mass="106408">MEQKPTLGNSHNVSPTALDADVRSLVTTSTRSPHGQSLCFGPFRLLVAQRLLLEGDRPVRLGSRALDILIALVERPGQSVTKHELMALVWPDTVVEEGNLKVHVAGLRRVLGDGRGGTRYLINVPGRGYRFVAPVGLVDEPQRPASYLATSNEQHNLPAQLTRLIGRHEIIDSLMERLSIQRLLTIVGPGGIGKTAVALVIAERLIGTYEHGVWLIDLAPITDPHLVPTALAAALKLEIRSENPVPSLIVALRDKQMLLLLDNCEHVIEAAAALATGILKGSRGVQILATSREVLRVEGERAYRLSGLESPPASGRLSAAEVFNFPATQLFVERAAAAANEFELNDGDAPSVAEICRDLDGIPLAIEFAAARVGAFGVQRIAALLQDRLRLLTGGHRTALPRHRTIKATLDWSYQLLDEEEKTLFRRLAIFVGGFTLEASGAAAGADDAAPEIADRIASLVMKSLVVAEMVGEHVRFRLLETTRAYALAMLQQSGEADTLSRRHAIYYRDLVEATSRVSARIGLSAPLAPELDNIRCALRWAFAPEGDGSIGVALAAASATIWFEMSLLAECRTWMEKAVDRLDAADRGTRLEMVLQTSLGFSVMFTEGVSDRAHAALSKARELAESVGDPEYQLRAISGLASFCHRREDFQGALALGRRAEAIVMGDPDPVNLSTAEWLLCVSLSFLGEHAEALVYSRRAQRRATPEVRRAHLVRSGMDHSFYVRCVEAHSLWTLGWLDQSAKAARELVADAQTGAHPLSVCMALSWCGCMIPLRLGDMETAERCIAWLKDCAEKQASSNFFANGLGFEGLLFAARGDLSAAERQLRASLDGCTDLQYTFFLSSLAQVLAMMRRLDEGLAAADKALQRAERANAFWWMPEAIRIKGEVLLSSDTPDTSAAEGYLRRSLDVARRHGALSWELRTSMMLGRLRHAQGRTREGRELLSTVYARFSEGFDTVDLRCARRHLDEWT</sequence>
<evidence type="ECO:0000256" key="1">
    <source>
        <dbReference type="ARBA" id="ARBA00023125"/>
    </source>
</evidence>
<dbReference type="GO" id="GO:0043531">
    <property type="term" value="F:ADP binding"/>
    <property type="evidence" value="ECO:0007669"/>
    <property type="project" value="InterPro"/>
</dbReference>
<dbReference type="GO" id="GO:0000160">
    <property type="term" value="P:phosphorelay signal transduction system"/>
    <property type="evidence" value="ECO:0007669"/>
    <property type="project" value="InterPro"/>
</dbReference>
<dbReference type="PANTHER" id="PTHR47691">
    <property type="entry name" value="REGULATOR-RELATED"/>
    <property type="match status" value="1"/>
</dbReference>
<protein>
    <submittedName>
        <fullName evidence="4">Predicted ATPase</fullName>
    </submittedName>
</protein>
<dbReference type="InterPro" id="IPR016032">
    <property type="entry name" value="Sig_transdc_resp-reg_C-effctor"/>
</dbReference>
<name>A0A1M7CK29_9BRAD</name>
<dbReference type="Pfam" id="PF00486">
    <property type="entry name" value="Trans_reg_C"/>
    <property type="match status" value="1"/>
</dbReference>
<evidence type="ECO:0000259" key="3">
    <source>
        <dbReference type="PROSITE" id="PS51755"/>
    </source>
</evidence>
<dbReference type="GO" id="GO:0006355">
    <property type="term" value="P:regulation of DNA-templated transcription"/>
    <property type="evidence" value="ECO:0007669"/>
    <property type="project" value="InterPro"/>
</dbReference>
<dbReference type="SUPFAM" id="SSF46894">
    <property type="entry name" value="C-terminal effector domain of the bipartite response regulators"/>
    <property type="match status" value="1"/>
</dbReference>
<dbReference type="Gene3D" id="1.25.40.10">
    <property type="entry name" value="Tetratricopeptide repeat domain"/>
    <property type="match status" value="2"/>
</dbReference>
<dbReference type="EMBL" id="FNTI01000001">
    <property type="protein sequence ID" value="SED71582.1"/>
    <property type="molecule type" value="Genomic_DNA"/>
</dbReference>
<dbReference type="CDD" id="cd00383">
    <property type="entry name" value="trans_reg_C"/>
    <property type="match status" value="1"/>
</dbReference>
<gene>
    <name evidence="4" type="ORF">SAMN05444171_4914</name>
</gene>
<evidence type="ECO:0000313" key="5">
    <source>
        <dbReference type="Proteomes" id="UP000183208"/>
    </source>
</evidence>
<dbReference type="PANTHER" id="PTHR47691:SF3">
    <property type="entry name" value="HTH-TYPE TRANSCRIPTIONAL REGULATOR RV0890C-RELATED"/>
    <property type="match status" value="1"/>
</dbReference>
<dbReference type="SMART" id="SM00862">
    <property type="entry name" value="Trans_reg_C"/>
    <property type="match status" value="1"/>
</dbReference>
<dbReference type="InterPro" id="IPR036388">
    <property type="entry name" value="WH-like_DNA-bd_sf"/>
</dbReference>
<proteinExistence type="predicted"/>
<dbReference type="PROSITE" id="PS51755">
    <property type="entry name" value="OMPR_PHOB"/>
    <property type="match status" value="1"/>
</dbReference>
<evidence type="ECO:0000256" key="2">
    <source>
        <dbReference type="PROSITE-ProRule" id="PRU01091"/>
    </source>
</evidence>
<dbReference type="InterPro" id="IPR011990">
    <property type="entry name" value="TPR-like_helical_dom_sf"/>
</dbReference>
<dbReference type="GO" id="GO:0003677">
    <property type="term" value="F:DNA binding"/>
    <property type="evidence" value="ECO:0007669"/>
    <property type="project" value="UniProtKB-UniRule"/>
</dbReference>
<dbReference type="SUPFAM" id="SSF48452">
    <property type="entry name" value="TPR-like"/>
    <property type="match status" value="2"/>
</dbReference>
<dbReference type="InterPro" id="IPR027417">
    <property type="entry name" value="P-loop_NTPase"/>
</dbReference>
<dbReference type="Gene3D" id="1.10.10.10">
    <property type="entry name" value="Winged helix-like DNA-binding domain superfamily/Winged helix DNA-binding domain"/>
    <property type="match status" value="1"/>
</dbReference>
<dbReference type="Pfam" id="PF00931">
    <property type="entry name" value="NB-ARC"/>
    <property type="match status" value="1"/>
</dbReference>
<dbReference type="InterPro" id="IPR001867">
    <property type="entry name" value="OmpR/PhoB-type_DNA-bd"/>
</dbReference>
<reference evidence="4 5" key="1">
    <citation type="submission" date="2016-10" db="EMBL/GenBank/DDBJ databases">
        <authorList>
            <person name="de Groot N.N."/>
        </authorList>
    </citation>
    <scope>NUCLEOTIDE SEQUENCE [LARGE SCALE GENOMIC DNA]</scope>
    <source>
        <strain evidence="4 5">GAS522</strain>
    </source>
</reference>
<evidence type="ECO:0000313" key="4">
    <source>
        <dbReference type="EMBL" id="SED71582.1"/>
    </source>
</evidence>
<dbReference type="AlphaFoldDB" id="A0A1M7CK29"/>
<feature type="domain" description="OmpR/PhoB-type" evidence="3">
    <location>
        <begin position="35"/>
        <end position="133"/>
    </location>
</feature>